<dbReference type="Pfam" id="PF24818">
    <property type="entry name" value="PH_TRF2_HOY1"/>
    <property type="match status" value="1"/>
</dbReference>
<sequence>MVQGGGIFMWADKDGGRSGFSAAGEFRNSPPSSVDSNRYGVSGFERSEAGNKRVKLTNSNQQEEAATTLEEASPLGLTLNKTPSFLNLIEMMLSSQERKTDCSAEEPQTNHSSDHGGVQAKVDDYGSQPMSEKLKASNFSASFLKIGAWERATKYEGDLVAKCYYAKRKLVWEVLERGLKKKIELQWSDILAIRATIEENQPGILEIELNQPPSFFQETNPQPRKHTLWQLTSDFTGGQAPIFRRHYMKFPPGALDKHYEKLLQCDSRLFELSQKPFPSLRSPYFYSNFYGFSEFSHHFNGSVAEISHGLHYPLSSIPATSLVSSHHQVQSLEQTPKSSLGIKDSPSPMSVMDFSPIDENISNHGFENPRTTFWGQGINNDMMGRQDHIEEVPFTASATQVNPSFPNQEYRLLHYGEGLAARPKRNTPTLGDIERLLLSDSQVAFSDERQLLARVRSMCSLIEQTEEVSPANVIAAKHMNFRQDRAPGDHLVLSTADQYSSGNGGLIYQQLPVREEYSPAKVVGAKPMGFRQDRAPSDYSVLSISDQYSNGRSGLIYQQRPIREEVSPAIVAGAKHMDFRQDRAVGDHVILNTTDHSNGKGGLIFPQPIHWVPSPEVFNENLLMRLPRNSSLHSYDFSAPTREDFSAVDTLNETNRWTQ</sequence>
<reference evidence="3 4" key="1">
    <citation type="journal article" date="2024" name="Plant J.">
        <title>Genome sequences and population genomics reveal climatic adaptation and genomic divergence between two closely related sweetgum species.</title>
        <authorList>
            <person name="Xu W.Q."/>
            <person name="Ren C.Q."/>
            <person name="Zhang X.Y."/>
            <person name="Comes H.P."/>
            <person name="Liu X.H."/>
            <person name="Li Y.G."/>
            <person name="Kettle C.J."/>
            <person name="Jalonen R."/>
            <person name="Gaisberger H."/>
            <person name="Ma Y.Z."/>
            <person name="Qiu Y.X."/>
        </authorList>
    </citation>
    <scope>NUCLEOTIDE SEQUENCE [LARGE SCALE GENOMIC DNA]</scope>
    <source>
        <strain evidence="3">Hangzhou</strain>
    </source>
</reference>
<evidence type="ECO:0000313" key="3">
    <source>
        <dbReference type="EMBL" id="KAK9291634.1"/>
    </source>
</evidence>
<evidence type="ECO:0000313" key="4">
    <source>
        <dbReference type="Proteomes" id="UP001415857"/>
    </source>
</evidence>
<dbReference type="PANTHER" id="PTHR33494:SF5">
    <property type="entry name" value="F10A16.6 PROTEIN"/>
    <property type="match status" value="1"/>
</dbReference>
<dbReference type="Proteomes" id="UP001415857">
    <property type="component" value="Unassembled WGS sequence"/>
</dbReference>
<evidence type="ECO:0000259" key="2">
    <source>
        <dbReference type="Pfam" id="PF24818"/>
    </source>
</evidence>
<feature type="region of interest" description="Disordered" evidence="1">
    <location>
        <begin position="97"/>
        <end position="119"/>
    </location>
</feature>
<comment type="caution">
    <text evidence="3">The sequence shown here is derived from an EMBL/GenBank/DDBJ whole genome shotgun (WGS) entry which is preliminary data.</text>
</comment>
<gene>
    <name evidence="3" type="ORF">L1049_019583</name>
</gene>
<organism evidence="3 4">
    <name type="scientific">Liquidambar formosana</name>
    <name type="common">Formosan gum</name>
    <dbReference type="NCBI Taxonomy" id="63359"/>
    <lineage>
        <taxon>Eukaryota</taxon>
        <taxon>Viridiplantae</taxon>
        <taxon>Streptophyta</taxon>
        <taxon>Embryophyta</taxon>
        <taxon>Tracheophyta</taxon>
        <taxon>Spermatophyta</taxon>
        <taxon>Magnoliopsida</taxon>
        <taxon>eudicotyledons</taxon>
        <taxon>Gunneridae</taxon>
        <taxon>Pentapetalae</taxon>
        <taxon>Saxifragales</taxon>
        <taxon>Altingiaceae</taxon>
        <taxon>Liquidambar</taxon>
    </lineage>
</organism>
<dbReference type="InterPro" id="IPR057939">
    <property type="entry name" value="TRF2_HOY1_PH"/>
</dbReference>
<dbReference type="EMBL" id="JBBPBK010000001">
    <property type="protein sequence ID" value="KAK9291634.1"/>
    <property type="molecule type" value="Genomic_DNA"/>
</dbReference>
<name>A0AAP0SCS9_LIQFO</name>
<dbReference type="PANTHER" id="PTHR33494">
    <property type="entry name" value="OS02G0793800 PROTEIN"/>
    <property type="match status" value="1"/>
</dbReference>
<keyword evidence="4" id="KW-1185">Reference proteome</keyword>
<protein>
    <recommendedName>
        <fullName evidence="2">TRF2/HOY1 PH-like domain-containing protein</fullName>
    </recommendedName>
</protein>
<feature type="domain" description="TRF2/HOY1 PH-like" evidence="2">
    <location>
        <begin position="138"/>
        <end position="256"/>
    </location>
</feature>
<proteinExistence type="predicted"/>
<evidence type="ECO:0000256" key="1">
    <source>
        <dbReference type="SAM" id="MobiDB-lite"/>
    </source>
</evidence>
<feature type="region of interest" description="Disordered" evidence="1">
    <location>
        <begin position="21"/>
        <end position="62"/>
    </location>
</feature>
<accession>A0AAP0SCS9</accession>
<dbReference type="AlphaFoldDB" id="A0AAP0SCS9"/>